<keyword evidence="2" id="KW-1133">Transmembrane helix</keyword>
<evidence type="ECO:0000256" key="2">
    <source>
        <dbReference type="SAM" id="Phobius"/>
    </source>
</evidence>
<reference evidence="3 4" key="1">
    <citation type="submission" date="2019-08" db="EMBL/GenBank/DDBJ databases">
        <authorList>
            <person name="Alioto T."/>
            <person name="Alioto T."/>
            <person name="Gomez Garrido J."/>
        </authorList>
    </citation>
    <scope>NUCLEOTIDE SEQUENCE [LARGE SCALE GENOMIC DNA]</scope>
</reference>
<evidence type="ECO:0000313" key="3">
    <source>
        <dbReference type="EMBL" id="VVC27261.1"/>
    </source>
</evidence>
<dbReference type="Proteomes" id="UP000325440">
    <property type="component" value="Unassembled WGS sequence"/>
</dbReference>
<dbReference type="InterPro" id="IPR019734">
    <property type="entry name" value="TPR_rpt"/>
</dbReference>
<dbReference type="PANTHER" id="PTHR46014">
    <property type="entry name" value="TETRATRICOPEPTIDE REPEAT PROTEIN 1"/>
    <property type="match status" value="1"/>
</dbReference>
<dbReference type="PROSITE" id="PS50005">
    <property type="entry name" value="TPR"/>
    <property type="match status" value="1"/>
</dbReference>
<dbReference type="InterPro" id="IPR011990">
    <property type="entry name" value="TPR-like_helical_dom_sf"/>
</dbReference>
<keyword evidence="4" id="KW-1185">Reference proteome</keyword>
<sequence length="246" mass="28567">MPALCTRFLLSLINQCKLRFYVYVPCFAVGLGIALIYYKIRKNSTDNNSSQPPNELNEAQIQDELNEARLQDELNEPQLQDELNEPQLQDELNEARLQDELREEAAKENILMLHYINLGNSSLEMKAYEDAVGYYTKYLLLCPQSDRLLKAHVYHNRATAYYNMELLNECLADCDEILEYLPTNKDTLFLRARVLIGMKNLELAAEDATIFLLTKDNELHTDEDVTYAFFVISAFGKMFQYHSMKH</sequence>
<dbReference type="SMART" id="SM00028">
    <property type="entry name" value="TPR"/>
    <property type="match status" value="2"/>
</dbReference>
<feature type="transmembrane region" description="Helical" evidence="2">
    <location>
        <begin position="20"/>
        <end position="38"/>
    </location>
</feature>
<keyword evidence="2" id="KW-0812">Transmembrane</keyword>
<name>A0A5E4M6V3_9HEMI</name>
<keyword evidence="1" id="KW-0802">TPR repeat</keyword>
<dbReference type="Gene3D" id="1.25.40.10">
    <property type="entry name" value="Tetratricopeptide repeat domain"/>
    <property type="match status" value="1"/>
</dbReference>
<accession>A0A5E4M6V3</accession>
<protein>
    <submittedName>
        <fullName evidence="3">Tetratricopeptide repeat,Tetratricopeptide repeat-containing domain,Tetratricopeptide-like helical</fullName>
    </submittedName>
</protein>
<organism evidence="3 4">
    <name type="scientific">Cinara cedri</name>
    <dbReference type="NCBI Taxonomy" id="506608"/>
    <lineage>
        <taxon>Eukaryota</taxon>
        <taxon>Metazoa</taxon>
        <taxon>Ecdysozoa</taxon>
        <taxon>Arthropoda</taxon>
        <taxon>Hexapoda</taxon>
        <taxon>Insecta</taxon>
        <taxon>Pterygota</taxon>
        <taxon>Neoptera</taxon>
        <taxon>Paraneoptera</taxon>
        <taxon>Hemiptera</taxon>
        <taxon>Sternorrhyncha</taxon>
        <taxon>Aphidomorpha</taxon>
        <taxon>Aphidoidea</taxon>
        <taxon>Aphididae</taxon>
        <taxon>Lachninae</taxon>
        <taxon>Cinara</taxon>
    </lineage>
</organism>
<dbReference type="EMBL" id="CABPRJ010000078">
    <property type="protein sequence ID" value="VVC27261.1"/>
    <property type="molecule type" value="Genomic_DNA"/>
</dbReference>
<evidence type="ECO:0000313" key="4">
    <source>
        <dbReference type="Proteomes" id="UP000325440"/>
    </source>
</evidence>
<evidence type="ECO:0000256" key="1">
    <source>
        <dbReference type="PROSITE-ProRule" id="PRU00339"/>
    </source>
</evidence>
<dbReference type="AlphaFoldDB" id="A0A5E4M6V3"/>
<dbReference type="PANTHER" id="PTHR46014:SF1">
    <property type="entry name" value="TETRATRICOPEPTIDE REPEAT PROTEIN 1"/>
    <property type="match status" value="1"/>
</dbReference>
<proteinExistence type="predicted"/>
<feature type="repeat" description="TPR" evidence="1">
    <location>
        <begin position="112"/>
        <end position="145"/>
    </location>
</feature>
<gene>
    <name evidence="3" type="ORF">CINCED_3A025188</name>
</gene>
<dbReference type="OrthoDB" id="2942533at2759"/>
<keyword evidence="2" id="KW-0472">Membrane</keyword>
<dbReference type="SUPFAM" id="SSF48452">
    <property type="entry name" value="TPR-like"/>
    <property type="match status" value="1"/>
</dbReference>
<dbReference type="InterPro" id="IPR052769">
    <property type="entry name" value="TPR_domain_protein"/>
</dbReference>